<evidence type="ECO:0000313" key="2">
    <source>
        <dbReference type="Proteomes" id="UP001157046"/>
    </source>
</evidence>
<name>A0ABQ6J429_9GAMM</name>
<comment type="caution">
    <text evidence="1">The sequence shown here is derived from an EMBL/GenBank/DDBJ whole genome shotgun (WGS) entry which is preliminary data.</text>
</comment>
<evidence type="ECO:0000313" key="1">
    <source>
        <dbReference type="EMBL" id="GMA82055.1"/>
    </source>
</evidence>
<proteinExistence type="predicted"/>
<dbReference type="Proteomes" id="UP001157046">
    <property type="component" value="Unassembled WGS sequence"/>
</dbReference>
<accession>A0ABQ6J429</accession>
<dbReference type="EMBL" id="BSUY01000001">
    <property type="protein sequence ID" value="GMA82055.1"/>
    <property type="molecule type" value="Genomic_DNA"/>
</dbReference>
<organism evidence="1 2">
    <name type="scientific">Shewanella glacialipiscicola</name>
    <dbReference type="NCBI Taxonomy" id="614069"/>
    <lineage>
        <taxon>Bacteria</taxon>
        <taxon>Pseudomonadati</taxon>
        <taxon>Pseudomonadota</taxon>
        <taxon>Gammaproteobacteria</taxon>
        <taxon>Alteromonadales</taxon>
        <taxon>Shewanellaceae</taxon>
        <taxon>Shewanella</taxon>
    </lineage>
</organism>
<gene>
    <name evidence="1" type="ORF">GCM10025855_15880</name>
</gene>
<reference evidence="2" key="1">
    <citation type="journal article" date="2019" name="Int. J. Syst. Evol. Microbiol.">
        <title>The Global Catalogue of Microorganisms (GCM) 10K type strain sequencing project: providing services to taxonomists for standard genome sequencing and annotation.</title>
        <authorList>
            <consortium name="The Broad Institute Genomics Platform"/>
            <consortium name="The Broad Institute Genome Sequencing Center for Infectious Disease"/>
            <person name="Wu L."/>
            <person name="Ma J."/>
        </authorList>
    </citation>
    <scope>NUCLEOTIDE SEQUENCE [LARGE SCALE GENOMIC DNA]</scope>
    <source>
        <strain evidence="2">NBRC 102030</strain>
    </source>
</reference>
<sequence>MYSYAAKKTLDDNNVSMMKNGFRRYFVVNNENTKLSAKVKNSGIVAIKMGSTSVCFSKPFLMMPNNGILKIQTKYNAMIKVN</sequence>
<keyword evidence="2" id="KW-1185">Reference proteome</keyword>
<protein>
    <submittedName>
        <fullName evidence="1">Uncharacterized protein</fullName>
    </submittedName>
</protein>